<sequence length="226" mass="26373">MGTFKMFSFGESVVEEFVEEMEEKAKNRDQSEKPPEDDHCPICFGDFTIPCRTNCGHWFCATCILQLWNYRSTVQRCKCPICCRPISNLVPEDSLLVQQQEDAELLRDVTRYNHLYVGSVYGFFLKLVALPLLMQRIMGSLMSKLIDPNHVKLNCYVLRLFALLLSWIYSNCNFEFIPTGRLGIWRLLDICAMAMVAIFYFAGLFHRWALRRHVRLLTVLQAHERS</sequence>
<dbReference type="InterPro" id="IPR017907">
    <property type="entry name" value="Znf_RING_CS"/>
</dbReference>
<dbReference type="Gene3D" id="3.30.40.10">
    <property type="entry name" value="Zinc/RING finger domain, C3HC4 (zinc finger)"/>
    <property type="match status" value="1"/>
</dbReference>
<keyword evidence="3" id="KW-0862">Zinc</keyword>
<dbReference type="InterPro" id="IPR013083">
    <property type="entry name" value="Znf_RING/FYVE/PHD"/>
</dbReference>
<dbReference type="SUPFAM" id="SSF57850">
    <property type="entry name" value="RING/U-box"/>
    <property type="match status" value="1"/>
</dbReference>
<reference evidence="8" key="1">
    <citation type="journal article" date="2023" name="Proc. Natl. Acad. Sci. U.S.A.">
        <title>Genomic and structural basis for evolution of tropane alkaloid biosynthesis.</title>
        <authorList>
            <person name="Wanga Y.-J."/>
            <person name="Taina T."/>
            <person name="Yua J.-Y."/>
            <person name="Lia J."/>
            <person name="Xua B."/>
            <person name="Chenc J."/>
            <person name="D'Auriad J.C."/>
            <person name="Huanga J.-P."/>
            <person name="Huanga S.-X."/>
        </authorList>
    </citation>
    <scope>NUCLEOTIDE SEQUENCE [LARGE SCALE GENOMIC DNA]</scope>
    <source>
        <strain evidence="8">cv. KIB-2019</strain>
    </source>
</reference>
<keyword evidence="2 4" id="KW-0863">Zinc-finger</keyword>
<organism evidence="7 8">
    <name type="scientific">Anisodus acutangulus</name>
    <dbReference type="NCBI Taxonomy" id="402998"/>
    <lineage>
        <taxon>Eukaryota</taxon>
        <taxon>Viridiplantae</taxon>
        <taxon>Streptophyta</taxon>
        <taxon>Embryophyta</taxon>
        <taxon>Tracheophyta</taxon>
        <taxon>Spermatophyta</taxon>
        <taxon>Magnoliopsida</taxon>
        <taxon>eudicotyledons</taxon>
        <taxon>Gunneridae</taxon>
        <taxon>Pentapetalae</taxon>
        <taxon>asterids</taxon>
        <taxon>lamiids</taxon>
        <taxon>Solanales</taxon>
        <taxon>Solanaceae</taxon>
        <taxon>Solanoideae</taxon>
        <taxon>Hyoscyameae</taxon>
        <taxon>Anisodus</taxon>
    </lineage>
</organism>
<evidence type="ECO:0000256" key="2">
    <source>
        <dbReference type="ARBA" id="ARBA00022771"/>
    </source>
</evidence>
<evidence type="ECO:0000313" key="8">
    <source>
        <dbReference type="Proteomes" id="UP001152561"/>
    </source>
</evidence>
<dbReference type="GO" id="GO:0061630">
    <property type="term" value="F:ubiquitin protein ligase activity"/>
    <property type="evidence" value="ECO:0007669"/>
    <property type="project" value="InterPro"/>
</dbReference>
<dbReference type="SMART" id="SM00184">
    <property type="entry name" value="RING"/>
    <property type="match status" value="1"/>
</dbReference>
<dbReference type="Proteomes" id="UP001152561">
    <property type="component" value="Unassembled WGS sequence"/>
</dbReference>
<dbReference type="PANTHER" id="PTHR22894:SF9">
    <property type="entry name" value="E3 UBIQUITIN-PROTEIN LIGASE RNF170-LIKE"/>
    <property type="match status" value="1"/>
</dbReference>
<feature type="transmembrane region" description="Helical" evidence="5">
    <location>
        <begin position="153"/>
        <end position="170"/>
    </location>
</feature>
<evidence type="ECO:0000259" key="6">
    <source>
        <dbReference type="PROSITE" id="PS50089"/>
    </source>
</evidence>
<dbReference type="PROSITE" id="PS00518">
    <property type="entry name" value="ZF_RING_1"/>
    <property type="match status" value="1"/>
</dbReference>
<evidence type="ECO:0000256" key="3">
    <source>
        <dbReference type="ARBA" id="ARBA00022833"/>
    </source>
</evidence>
<dbReference type="PROSITE" id="PS50089">
    <property type="entry name" value="ZF_RING_2"/>
    <property type="match status" value="1"/>
</dbReference>
<feature type="transmembrane region" description="Helical" evidence="5">
    <location>
        <begin position="182"/>
        <end position="205"/>
    </location>
</feature>
<dbReference type="InterPro" id="IPR027370">
    <property type="entry name" value="Znf-RING_euk"/>
</dbReference>
<evidence type="ECO:0000256" key="5">
    <source>
        <dbReference type="SAM" id="Phobius"/>
    </source>
</evidence>
<keyword evidence="5" id="KW-1133">Transmembrane helix</keyword>
<name>A0A9Q1RSC8_9SOLA</name>
<keyword evidence="5" id="KW-0812">Transmembrane</keyword>
<evidence type="ECO:0000313" key="7">
    <source>
        <dbReference type="EMBL" id="KAJ8570253.1"/>
    </source>
</evidence>
<dbReference type="OrthoDB" id="9049620at2759"/>
<accession>A0A9Q1RSC8</accession>
<keyword evidence="1" id="KW-0479">Metal-binding</keyword>
<dbReference type="Pfam" id="PF13445">
    <property type="entry name" value="zf-RING_UBOX"/>
    <property type="match status" value="1"/>
</dbReference>
<dbReference type="AlphaFoldDB" id="A0A9Q1RSC8"/>
<gene>
    <name evidence="7" type="ORF">K7X08_033915</name>
</gene>
<proteinExistence type="predicted"/>
<dbReference type="InterPro" id="IPR038896">
    <property type="entry name" value="RNF170"/>
</dbReference>
<keyword evidence="8" id="KW-1185">Reference proteome</keyword>
<protein>
    <recommendedName>
        <fullName evidence="6">RING-type domain-containing protein</fullName>
    </recommendedName>
</protein>
<keyword evidence="5" id="KW-0472">Membrane</keyword>
<comment type="caution">
    <text evidence="7">The sequence shown here is derived from an EMBL/GenBank/DDBJ whole genome shotgun (WGS) entry which is preliminary data.</text>
</comment>
<feature type="transmembrane region" description="Helical" evidence="5">
    <location>
        <begin position="115"/>
        <end position="133"/>
    </location>
</feature>
<evidence type="ECO:0000256" key="4">
    <source>
        <dbReference type="PROSITE-ProRule" id="PRU00175"/>
    </source>
</evidence>
<dbReference type="PANTHER" id="PTHR22894">
    <property type="entry name" value="RING-TYPE DOMAIN-CONTAINING PROTEIN"/>
    <property type="match status" value="1"/>
</dbReference>
<evidence type="ECO:0000256" key="1">
    <source>
        <dbReference type="ARBA" id="ARBA00022723"/>
    </source>
</evidence>
<dbReference type="InterPro" id="IPR001841">
    <property type="entry name" value="Znf_RING"/>
</dbReference>
<dbReference type="GO" id="GO:0008270">
    <property type="term" value="F:zinc ion binding"/>
    <property type="evidence" value="ECO:0007669"/>
    <property type="project" value="UniProtKB-KW"/>
</dbReference>
<feature type="domain" description="RING-type" evidence="6">
    <location>
        <begin position="40"/>
        <end position="82"/>
    </location>
</feature>
<dbReference type="EMBL" id="JAJAGQ010000002">
    <property type="protein sequence ID" value="KAJ8570253.1"/>
    <property type="molecule type" value="Genomic_DNA"/>
</dbReference>